<organism evidence="1 2">
    <name type="scientific">Zoarces viviparus</name>
    <name type="common">Viviparous eelpout</name>
    <name type="synonym">Blennius viviparus</name>
    <dbReference type="NCBI Taxonomy" id="48416"/>
    <lineage>
        <taxon>Eukaryota</taxon>
        <taxon>Metazoa</taxon>
        <taxon>Chordata</taxon>
        <taxon>Craniata</taxon>
        <taxon>Vertebrata</taxon>
        <taxon>Euteleostomi</taxon>
        <taxon>Actinopterygii</taxon>
        <taxon>Neopterygii</taxon>
        <taxon>Teleostei</taxon>
        <taxon>Neoteleostei</taxon>
        <taxon>Acanthomorphata</taxon>
        <taxon>Eupercaria</taxon>
        <taxon>Perciformes</taxon>
        <taxon>Cottioidei</taxon>
        <taxon>Zoarcales</taxon>
        <taxon>Zoarcidae</taxon>
        <taxon>Zoarcinae</taxon>
        <taxon>Zoarces</taxon>
    </lineage>
</organism>
<proteinExistence type="predicted"/>
<name>A0AAW1FEZ0_ZOAVI</name>
<dbReference type="Proteomes" id="UP001488805">
    <property type="component" value="Unassembled WGS sequence"/>
</dbReference>
<comment type="caution">
    <text evidence="1">The sequence shown here is derived from an EMBL/GenBank/DDBJ whole genome shotgun (WGS) entry which is preliminary data.</text>
</comment>
<dbReference type="EMBL" id="JBCEZU010000067">
    <property type="protein sequence ID" value="KAK9533242.1"/>
    <property type="molecule type" value="Genomic_DNA"/>
</dbReference>
<keyword evidence="2" id="KW-1185">Reference proteome</keyword>
<gene>
    <name evidence="1" type="ORF">VZT92_008376</name>
</gene>
<evidence type="ECO:0000313" key="2">
    <source>
        <dbReference type="Proteomes" id="UP001488805"/>
    </source>
</evidence>
<protein>
    <submittedName>
        <fullName evidence="1">Uncharacterized protein</fullName>
    </submittedName>
</protein>
<sequence>MENALAQLIYTQTQQAESLTALQDAMTTLGQHLIKPERPTEPSKVLTKQTEKFPRLPQGFRRSSCCMDGDPGACWIWLKKPGSNSHHPTAPS</sequence>
<evidence type="ECO:0000313" key="1">
    <source>
        <dbReference type="EMBL" id="KAK9533242.1"/>
    </source>
</evidence>
<accession>A0AAW1FEZ0</accession>
<dbReference type="AlphaFoldDB" id="A0AAW1FEZ0"/>
<reference evidence="1 2" key="1">
    <citation type="journal article" date="2024" name="Genome Biol. Evol.">
        <title>Chromosome-level genome assembly of the viviparous eelpout Zoarces viviparus.</title>
        <authorList>
            <person name="Fuhrmann N."/>
            <person name="Brasseur M.V."/>
            <person name="Bakowski C.E."/>
            <person name="Podsiadlowski L."/>
            <person name="Prost S."/>
            <person name="Krehenwinkel H."/>
            <person name="Mayer C."/>
        </authorList>
    </citation>
    <scope>NUCLEOTIDE SEQUENCE [LARGE SCALE GENOMIC DNA]</scope>
    <source>
        <strain evidence="1">NO-MEL_2022_Ind0_liver</strain>
    </source>
</reference>